<feature type="domain" description="RRM" evidence="8">
    <location>
        <begin position="100"/>
        <end position="178"/>
    </location>
</feature>
<dbReference type="GO" id="GO:0003729">
    <property type="term" value="F:mRNA binding"/>
    <property type="evidence" value="ECO:0007669"/>
    <property type="project" value="InterPro"/>
</dbReference>
<keyword evidence="3" id="KW-0963">Cytoplasm</keyword>
<dbReference type="PRINTS" id="PR01738">
    <property type="entry name" value="RNABINDINGM8"/>
</dbReference>
<dbReference type="InterPro" id="IPR035979">
    <property type="entry name" value="RBD_domain_sf"/>
</dbReference>
<dbReference type="SMART" id="SM00360">
    <property type="entry name" value="RRM"/>
    <property type="match status" value="1"/>
</dbReference>
<proteinExistence type="predicted"/>
<reference evidence="9 10" key="1">
    <citation type="journal article" date="2014" name="Mol. Plant">
        <title>Chromosome Scale Genome Assembly and Transcriptome Profiling of Nannochloropsis gaditana in Nitrogen Depletion.</title>
        <authorList>
            <person name="Corteggiani Carpinelli E."/>
            <person name="Telatin A."/>
            <person name="Vitulo N."/>
            <person name="Forcato C."/>
            <person name="D'Angelo M."/>
            <person name="Schiavon R."/>
            <person name="Vezzi A."/>
            <person name="Giacometti G.M."/>
            <person name="Morosinotto T."/>
            <person name="Valle G."/>
        </authorList>
    </citation>
    <scope>NUCLEOTIDE SEQUENCE [LARGE SCALE GENOMIC DNA]</scope>
    <source>
        <strain evidence="9 10">B-31</strain>
    </source>
</reference>
<dbReference type="GO" id="GO:0005737">
    <property type="term" value="C:cytoplasm"/>
    <property type="evidence" value="ECO:0007669"/>
    <property type="project" value="UniProtKB-SubCell"/>
</dbReference>
<evidence type="ECO:0000256" key="5">
    <source>
        <dbReference type="ARBA" id="ARBA00023242"/>
    </source>
</evidence>
<comment type="subcellular location">
    <subcellularLocation>
        <location evidence="2">Cytoplasm</location>
    </subcellularLocation>
    <subcellularLocation>
        <location evidence="1">Nucleus</location>
    </subcellularLocation>
</comment>
<evidence type="ECO:0000256" key="6">
    <source>
        <dbReference type="PROSITE-ProRule" id="PRU00176"/>
    </source>
</evidence>
<accession>W7TAT7</accession>
<dbReference type="GO" id="GO:0005634">
    <property type="term" value="C:nucleus"/>
    <property type="evidence" value="ECO:0007669"/>
    <property type="project" value="UniProtKB-SubCell"/>
</dbReference>
<keyword evidence="5" id="KW-0539">Nucleus</keyword>
<keyword evidence="4 6" id="KW-0694">RNA-binding</keyword>
<evidence type="ECO:0000313" key="9">
    <source>
        <dbReference type="EMBL" id="EWM20603.1"/>
    </source>
</evidence>
<evidence type="ECO:0000256" key="2">
    <source>
        <dbReference type="ARBA" id="ARBA00004496"/>
    </source>
</evidence>
<feature type="region of interest" description="Disordered" evidence="7">
    <location>
        <begin position="1"/>
        <end position="94"/>
    </location>
</feature>
<organism evidence="9 10">
    <name type="scientific">Nannochloropsis gaditana</name>
    <dbReference type="NCBI Taxonomy" id="72520"/>
    <lineage>
        <taxon>Eukaryota</taxon>
        <taxon>Sar</taxon>
        <taxon>Stramenopiles</taxon>
        <taxon>Ochrophyta</taxon>
        <taxon>Eustigmatophyceae</taxon>
        <taxon>Eustigmatales</taxon>
        <taxon>Monodopsidaceae</taxon>
        <taxon>Nannochloropsis</taxon>
    </lineage>
</organism>
<gene>
    <name evidence="9" type="ORF">Naga_101497g1</name>
</gene>
<comment type="caution">
    <text evidence="9">The sequence shown here is derived from an EMBL/GenBank/DDBJ whole genome shotgun (WGS) entry which is preliminary data.</text>
</comment>
<protein>
    <submittedName>
        <fullName evidence="9">Rna binding protein</fullName>
    </submittedName>
</protein>
<evidence type="ECO:0000256" key="3">
    <source>
        <dbReference type="ARBA" id="ARBA00022490"/>
    </source>
</evidence>
<dbReference type="PROSITE" id="PS50102">
    <property type="entry name" value="RRM"/>
    <property type="match status" value="1"/>
</dbReference>
<evidence type="ECO:0000313" key="10">
    <source>
        <dbReference type="Proteomes" id="UP000019335"/>
    </source>
</evidence>
<evidence type="ECO:0000259" key="8">
    <source>
        <dbReference type="PROSITE" id="PS50102"/>
    </source>
</evidence>
<dbReference type="Gene3D" id="3.30.70.330">
    <property type="match status" value="1"/>
</dbReference>
<dbReference type="AlphaFoldDB" id="W7TAT7"/>
<evidence type="ECO:0000256" key="1">
    <source>
        <dbReference type="ARBA" id="ARBA00004123"/>
    </source>
</evidence>
<dbReference type="Pfam" id="PF00076">
    <property type="entry name" value="RRM_1"/>
    <property type="match status" value="1"/>
</dbReference>
<keyword evidence="10" id="KW-1185">Reference proteome</keyword>
<name>W7TAT7_9STRA</name>
<dbReference type="EMBL" id="AZIL01002943">
    <property type="protein sequence ID" value="EWM20603.1"/>
    <property type="molecule type" value="Genomic_DNA"/>
</dbReference>
<dbReference type="SUPFAM" id="SSF54928">
    <property type="entry name" value="RNA-binding domain, RBD"/>
    <property type="match status" value="1"/>
</dbReference>
<dbReference type="InterPro" id="IPR033744">
    <property type="entry name" value="RRM_RBM8"/>
</dbReference>
<evidence type="ECO:0000256" key="4">
    <source>
        <dbReference type="ARBA" id="ARBA00022884"/>
    </source>
</evidence>
<dbReference type="PANTHER" id="PTHR45894">
    <property type="entry name" value="RNA-BINDING PROTEIN 8A"/>
    <property type="match status" value="1"/>
</dbReference>
<sequence>MSSLRHDDEEVDFDEEGERGGGDITSSLDPEGHPPPSSSSSYPPRALKKRKSEGQTSLHVKGRGHRSQEERGEGGRPPSFEVLGGEGGGEGGAAKSIEGWVIMVTGLHEEAQEDEVVDRFGEFGEVRNVQMNLDRRTGFVKGYALVEFTLRKEAEAAIEGMEGEEMYGKDVRVDWAFMQEASGR</sequence>
<evidence type="ECO:0000256" key="7">
    <source>
        <dbReference type="SAM" id="MobiDB-lite"/>
    </source>
</evidence>
<dbReference type="OrthoDB" id="15688at2759"/>
<dbReference type="CDD" id="cd12324">
    <property type="entry name" value="RRM_RBM8"/>
    <property type="match status" value="1"/>
</dbReference>
<dbReference type="Proteomes" id="UP000019335">
    <property type="component" value="Unassembled WGS sequence"/>
</dbReference>
<dbReference type="InterPro" id="IPR012677">
    <property type="entry name" value="Nucleotide-bd_a/b_plait_sf"/>
</dbReference>
<dbReference type="InterPro" id="IPR000504">
    <property type="entry name" value="RRM_dom"/>
</dbReference>
<dbReference type="GO" id="GO:0006396">
    <property type="term" value="P:RNA processing"/>
    <property type="evidence" value="ECO:0007669"/>
    <property type="project" value="InterPro"/>
</dbReference>
<dbReference type="InterPro" id="IPR008111">
    <property type="entry name" value="RNA-bd_8"/>
</dbReference>